<evidence type="ECO:0000259" key="2">
    <source>
        <dbReference type="Pfam" id="PF16564"/>
    </source>
</evidence>
<dbReference type="AlphaFoldDB" id="G5BYG5"/>
<dbReference type="FunCoup" id="G5BYG5">
    <property type="interactions" value="4"/>
</dbReference>
<evidence type="ECO:0000256" key="1">
    <source>
        <dbReference type="SAM" id="MobiDB-lite"/>
    </source>
</evidence>
<gene>
    <name evidence="3" type="ORF">GW7_07542</name>
</gene>
<sequence>MGEPETPSIPSQPFVKLRRSMLPPDLQKKEVHAKHRATVPFTVPEGLTNCISPGLVTVITAHTGKEVRCGPHKEKLQKAQQLCGNWRLQAIKQQGTEEERLNRLDFTNAFQIMSSEGQVGSGGQAAAESSQPTLGLFPF</sequence>
<evidence type="ECO:0000313" key="4">
    <source>
        <dbReference type="Proteomes" id="UP000006813"/>
    </source>
</evidence>
<dbReference type="InParanoid" id="G5BYG5"/>
<dbReference type="eggNOG" id="KOG4161">
    <property type="taxonomic scope" value="Eukaryota"/>
</dbReference>
<proteinExistence type="predicted"/>
<organism evidence="3 4">
    <name type="scientific">Heterocephalus glaber</name>
    <name type="common">Naked mole rat</name>
    <dbReference type="NCBI Taxonomy" id="10181"/>
    <lineage>
        <taxon>Eukaryota</taxon>
        <taxon>Metazoa</taxon>
        <taxon>Chordata</taxon>
        <taxon>Craniata</taxon>
        <taxon>Vertebrata</taxon>
        <taxon>Euteleostomi</taxon>
        <taxon>Mammalia</taxon>
        <taxon>Eutheria</taxon>
        <taxon>Euarchontoglires</taxon>
        <taxon>Glires</taxon>
        <taxon>Rodentia</taxon>
        <taxon>Hystricomorpha</taxon>
        <taxon>Bathyergidae</taxon>
        <taxon>Heterocephalus</taxon>
    </lineage>
</organism>
<protein>
    <submittedName>
        <fullName evidence="3">Methyl-CpG-binding domain protein 3-like 2</fullName>
    </submittedName>
</protein>
<dbReference type="STRING" id="10181.G5BYG5"/>
<dbReference type="Proteomes" id="UP000006813">
    <property type="component" value="Unassembled WGS sequence"/>
</dbReference>
<reference evidence="3 4" key="1">
    <citation type="journal article" date="2011" name="Nature">
        <title>Genome sequencing reveals insights into physiology and longevity of the naked mole rat.</title>
        <authorList>
            <person name="Kim E.B."/>
            <person name="Fang X."/>
            <person name="Fushan A.A."/>
            <person name="Huang Z."/>
            <person name="Lobanov A.V."/>
            <person name="Han L."/>
            <person name="Marino S.M."/>
            <person name="Sun X."/>
            <person name="Turanov A.A."/>
            <person name="Yang P."/>
            <person name="Yim S.H."/>
            <person name="Zhao X."/>
            <person name="Kasaikina M.V."/>
            <person name="Stoletzki N."/>
            <person name="Peng C."/>
            <person name="Polak P."/>
            <person name="Xiong Z."/>
            <person name="Kiezun A."/>
            <person name="Zhu Y."/>
            <person name="Chen Y."/>
            <person name="Kryukov G.V."/>
            <person name="Zhang Q."/>
            <person name="Peshkin L."/>
            <person name="Yang L."/>
            <person name="Bronson R.T."/>
            <person name="Buffenstein R."/>
            <person name="Wang B."/>
            <person name="Han C."/>
            <person name="Li Q."/>
            <person name="Chen L."/>
            <person name="Zhao W."/>
            <person name="Sunyaev S.R."/>
            <person name="Park T.J."/>
            <person name="Zhang G."/>
            <person name="Wang J."/>
            <person name="Gladyshev V.N."/>
        </authorList>
    </citation>
    <scope>NUCLEOTIDE SEQUENCE [LARGE SCALE GENOMIC DNA]</scope>
</reference>
<evidence type="ECO:0000313" key="3">
    <source>
        <dbReference type="EMBL" id="EHB14326.1"/>
    </source>
</evidence>
<dbReference type="Pfam" id="PF16564">
    <property type="entry name" value="MBDa"/>
    <property type="match status" value="1"/>
</dbReference>
<feature type="domain" description="Methyl-CpG-binding" evidence="2">
    <location>
        <begin position="28"/>
        <end position="92"/>
    </location>
</feature>
<dbReference type="EMBL" id="JH172447">
    <property type="protein sequence ID" value="EHB14326.1"/>
    <property type="molecule type" value="Genomic_DNA"/>
</dbReference>
<feature type="region of interest" description="Disordered" evidence="1">
    <location>
        <begin position="118"/>
        <end position="139"/>
    </location>
</feature>
<accession>G5BYG5</accession>
<dbReference type="InterPro" id="IPR032343">
    <property type="entry name" value="MBD2/MBD3_p55-bd"/>
</dbReference>
<name>G5BYG5_HETGA</name>